<dbReference type="InterPro" id="IPR017998">
    <property type="entry name" value="Chaperone_TCP-1"/>
</dbReference>
<protein>
    <recommendedName>
        <fullName evidence="3">T-complex protein 1 subunit theta</fullName>
    </recommendedName>
    <alternativeName>
        <fullName evidence="8">CCT-theta</fullName>
    </alternativeName>
</protein>
<reference evidence="12 13" key="1">
    <citation type="journal article" date="2016" name="Nat. Commun.">
        <title>Extremotolerant tardigrade genome and improved radiotolerance of human cultured cells by tardigrade-unique protein.</title>
        <authorList>
            <person name="Hashimoto T."/>
            <person name="Horikawa D.D."/>
            <person name="Saito Y."/>
            <person name="Kuwahara H."/>
            <person name="Kozuka-Hata H."/>
            <person name="Shin-I T."/>
            <person name="Minakuchi Y."/>
            <person name="Ohishi K."/>
            <person name="Motoyama A."/>
            <person name="Aizu T."/>
            <person name="Enomoto A."/>
            <person name="Kondo K."/>
            <person name="Tanaka S."/>
            <person name="Hara Y."/>
            <person name="Koshikawa S."/>
            <person name="Sagara H."/>
            <person name="Miura T."/>
            <person name="Yokobori S."/>
            <person name="Miyagawa K."/>
            <person name="Suzuki Y."/>
            <person name="Kubo T."/>
            <person name="Oyama M."/>
            <person name="Kohara Y."/>
            <person name="Fujiyama A."/>
            <person name="Arakawa K."/>
            <person name="Katayama T."/>
            <person name="Toyoda A."/>
            <person name="Kunieda T."/>
        </authorList>
    </citation>
    <scope>NUCLEOTIDE SEQUENCE [LARGE SCALE GENOMIC DNA]</scope>
    <source>
        <strain evidence="12 13">YOKOZUNA-1</strain>
    </source>
</reference>
<dbReference type="EMBL" id="BDGG01000010">
    <property type="protein sequence ID" value="GAV04037.1"/>
    <property type="molecule type" value="Genomic_DNA"/>
</dbReference>
<sequence length="546" mass="58907">MAMHVPSAPGFAQMMSDGARYYSGLDETVIRSIEACRELSQIVSTSYGPKGLNKMVVTHLGKMFITNDAATIVKEIENEHPAVKLIIMASEMQEKEIGDGTNFVLIFAGALLDQAEELLRMGISVPEITDGYEIALGKALELLDDCVCGRVTNFRDSQQVKRAIKASVTSKQLGTDDFLAGLISDACIGLLSEKGKTFSVDNVRVIKLLGSGLLSSTVMNGMVFKRDIEGDVQKATDCKIAVYSCALDISQTETKGTVLIKTANELLNYSKNEEDLLEKQIKAIAESGVKVIVSGGKVGDMALHFVNKYKLMVVRLMSKFDIRRVANSVGAIVLSTIVPPTPDVQGHCDLVYLDEIGDTSVVVFKQDKAEGAISTIVLRGATENSMDDIERAVDDGVNNFKALTKDDRLLPGAGATEVELARLLTQYADTRPGLEQYAIKKFATALEVFPRVLAENAGVKAADILAKLQAAHQEGLKNVGFNIEDEAEPTIDAEKAGILDLYMTKQQAMRLAVGAAVTLLRVNKIVMAKQAGGPKPPKQGGQDEDD</sequence>
<organism evidence="12 13">
    <name type="scientific">Ramazzottius varieornatus</name>
    <name type="common">Water bear</name>
    <name type="synonym">Tardigrade</name>
    <dbReference type="NCBI Taxonomy" id="947166"/>
    <lineage>
        <taxon>Eukaryota</taxon>
        <taxon>Metazoa</taxon>
        <taxon>Ecdysozoa</taxon>
        <taxon>Tardigrada</taxon>
        <taxon>Eutardigrada</taxon>
        <taxon>Parachela</taxon>
        <taxon>Hypsibioidea</taxon>
        <taxon>Ramazzottiidae</taxon>
        <taxon>Ramazzottius</taxon>
    </lineage>
</organism>
<dbReference type="STRING" id="947166.A0A1D1VR29"/>
<evidence type="ECO:0000256" key="9">
    <source>
        <dbReference type="ARBA" id="ARBA00058723"/>
    </source>
</evidence>
<evidence type="ECO:0000256" key="8">
    <source>
        <dbReference type="ARBA" id="ARBA00029602"/>
    </source>
</evidence>
<dbReference type="Proteomes" id="UP000186922">
    <property type="component" value="Unassembled WGS sequence"/>
</dbReference>
<evidence type="ECO:0000256" key="1">
    <source>
        <dbReference type="ARBA" id="ARBA00004496"/>
    </source>
</evidence>
<dbReference type="Pfam" id="PF00118">
    <property type="entry name" value="Cpn60_TCP1"/>
    <property type="match status" value="1"/>
</dbReference>
<dbReference type="GO" id="GO:0016887">
    <property type="term" value="F:ATP hydrolysis activity"/>
    <property type="evidence" value="ECO:0007669"/>
    <property type="project" value="InterPro"/>
</dbReference>
<dbReference type="OrthoDB" id="1748577at2759"/>
<keyword evidence="5 11" id="KW-0547">Nucleotide-binding</keyword>
<comment type="caution">
    <text evidence="12">The sequence shown here is derived from an EMBL/GenBank/DDBJ whole genome shotgun (WGS) entry which is preliminary data.</text>
</comment>
<dbReference type="GO" id="GO:0051082">
    <property type="term" value="F:unfolded protein binding"/>
    <property type="evidence" value="ECO:0007669"/>
    <property type="project" value="InterPro"/>
</dbReference>
<comment type="similarity">
    <text evidence="2 11">Belongs to the TCP-1 chaperonin family.</text>
</comment>
<evidence type="ECO:0000256" key="6">
    <source>
        <dbReference type="ARBA" id="ARBA00022840"/>
    </source>
</evidence>
<comment type="subcellular location">
    <subcellularLocation>
        <location evidence="1">Cytoplasm</location>
    </subcellularLocation>
</comment>
<dbReference type="InterPro" id="IPR027409">
    <property type="entry name" value="GroEL-like_apical_dom_sf"/>
</dbReference>
<dbReference type="PRINTS" id="PR00304">
    <property type="entry name" value="TCOMPLEXTCP1"/>
</dbReference>
<dbReference type="SUPFAM" id="SSF52029">
    <property type="entry name" value="GroEL apical domain-like"/>
    <property type="match status" value="1"/>
</dbReference>
<dbReference type="Gene3D" id="3.30.260.10">
    <property type="entry name" value="TCP-1-like chaperonin intermediate domain"/>
    <property type="match status" value="1"/>
</dbReference>
<dbReference type="NCBIfam" id="TIGR02346">
    <property type="entry name" value="chap_CCT_theta"/>
    <property type="match status" value="1"/>
</dbReference>
<dbReference type="PANTHER" id="PTHR11353">
    <property type="entry name" value="CHAPERONIN"/>
    <property type="match status" value="1"/>
</dbReference>
<dbReference type="InterPro" id="IPR027413">
    <property type="entry name" value="GROEL-like_equatorial_sf"/>
</dbReference>
<dbReference type="GO" id="GO:0005737">
    <property type="term" value="C:cytoplasm"/>
    <property type="evidence" value="ECO:0007669"/>
    <property type="project" value="UniProtKB-SubCell"/>
</dbReference>
<dbReference type="SUPFAM" id="SSF54849">
    <property type="entry name" value="GroEL-intermediate domain like"/>
    <property type="match status" value="1"/>
</dbReference>
<proteinExistence type="inferred from homology"/>
<dbReference type="Gene3D" id="1.10.560.10">
    <property type="entry name" value="GroEL-like equatorial domain"/>
    <property type="match status" value="1"/>
</dbReference>
<dbReference type="InterPro" id="IPR002194">
    <property type="entry name" value="Chaperonin_TCP-1_CS"/>
</dbReference>
<name>A0A1D1VR29_RAMVA</name>
<dbReference type="FunFam" id="3.50.7.10:FF:000008">
    <property type="entry name" value="T-complex protein 1 subunit theta"/>
    <property type="match status" value="1"/>
</dbReference>
<evidence type="ECO:0000256" key="4">
    <source>
        <dbReference type="ARBA" id="ARBA00022490"/>
    </source>
</evidence>
<evidence type="ECO:0000313" key="13">
    <source>
        <dbReference type="Proteomes" id="UP000186922"/>
    </source>
</evidence>
<evidence type="ECO:0000256" key="3">
    <source>
        <dbReference type="ARBA" id="ARBA00016981"/>
    </source>
</evidence>
<comment type="function">
    <text evidence="9">Molecular chaperone; assists the folding of proteins upon ATP hydrolysis. Known to play a role, in vitro, in the folding of actin and tubulin. Required for correct subcellular localization of pgl-1.</text>
</comment>
<dbReference type="InterPro" id="IPR027410">
    <property type="entry name" value="TCP-1-like_intermed_sf"/>
</dbReference>
<evidence type="ECO:0000256" key="5">
    <source>
        <dbReference type="ARBA" id="ARBA00022741"/>
    </source>
</evidence>
<comment type="subunit">
    <text evidence="10">Heterooligomeric complex.</text>
</comment>
<dbReference type="AlphaFoldDB" id="A0A1D1VR29"/>
<accession>A0A1D1VR29</accession>
<evidence type="ECO:0000256" key="11">
    <source>
        <dbReference type="RuleBase" id="RU004187"/>
    </source>
</evidence>
<dbReference type="GO" id="GO:0140662">
    <property type="term" value="F:ATP-dependent protein folding chaperone"/>
    <property type="evidence" value="ECO:0007669"/>
    <property type="project" value="InterPro"/>
</dbReference>
<dbReference type="InterPro" id="IPR012721">
    <property type="entry name" value="Chap_CCT_theta"/>
</dbReference>
<dbReference type="GO" id="GO:0005524">
    <property type="term" value="F:ATP binding"/>
    <property type="evidence" value="ECO:0007669"/>
    <property type="project" value="UniProtKB-KW"/>
</dbReference>
<gene>
    <name evidence="12" type="primary">RvY_14380-1</name>
    <name evidence="12" type="synonym">RvY_14380.1</name>
    <name evidence="12" type="ORF">RvY_14380</name>
</gene>
<dbReference type="CDD" id="cd03341">
    <property type="entry name" value="TCP1_theta"/>
    <property type="match status" value="1"/>
</dbReference>
<evidence type="ECO:0000256" key="2">
    <source>
        <dbReference type="ARBA" id="ARBA00008020"/>
    </source>
</evidence>
<dbReference type="PROSITE" id="PS00995">
    <property type="entry name" value="TCP1_3"/>
    <property type="match status" value="1"/>
</dbReference>
<keyword evidence="4" id="KW-0963">Cytoplasm</keyword>
<keyword evidence="6 11" id="KW-0067">ATP-binding</keyword>
<evidence type="ECO:0000256" key="10">
    <source>
        <dbReference type="ARBA" id="ARBA00064252"/>
    </source>
</evidence>
<dbReference type="InterPro" id="IPR002423">
    <property type="entry name" value="Cpn60/GroEL/TCP-1"/>
</dbReference>
<keyword evidence="13" id="KW-1185">Reference proteome</keyword>
<evidence type="ECO:0000313" key="12">
    <source>
        <dbReference type="EMBL" id="GAV04037.1"/>
    </source>
</evidence>
<keyword evidence="7 11" id="KW-0143">Chaperone</keyword>
<dbReference type="Gene3D" id="3.50.7.10">
    <property type="entry name" value="GroEL"/>
    <property type="match status" value="1"/>
</dbReference>
<evidence type="ECO:0000256" key="7">
    <source>
        <dbReference type="ARBA" id="ARBA00023186"/>
    </source>
</evidence>
<dbReference type="SUPFAM" id="SSF48592">
    <property type="entry name" value="GroEL equatorial domain-like"/>
    <property type="match status" value="1"/>
</dbReference>